<evidence type="ECO:0000313" key="1">
    <source>
        <dbReference type="EMBL" id="GMT11907.1"/>
    </source>
</evidence>
<dbReference type="Proteomes" id="UP001432322">
    <property type="component" value="Unassembled WGS sequence"/>
</dbReference>
<organism evidence="1 2">
    <name type="scientific">Pristionchus fissidentatus</name>
    <dbReference type="NCBI Taxonomy" id="1538716"/>
    <lineage>
        <taxon>Eukaryota</taxon>
        <taxon>Metazoa</taxon>
        <taxon>Ecdysozoa</taxon>
        <taxon>Nematoda</taxon>
        <taxon>Chromadorea</taxon>
        <taxon>Rhabditida</taxon>
        <taxon>Rhabditina</taxon>
        <taxon>Diplogasteromorpha</taxon>
        <taxon>Diplogasteroidea</taxon>
        <taxon>Neodiplogasteridae</taxon>
        <taxon>Pristionchus</taxon>
    </lineage>
</organism>
<reference evidence="1" key="1">
    <citation type="submission" date="2023-10" db="EMBL/GenBank/DDBJ databases">
        <title>Genome assembly of Pristionchus species.</title>
        <authorList>
            <person name="Yoshida K."/>
            <person name="Sommer R.J."/>
        </authorList>
    </citation>
    <scope>NUCLEOTIDE SEQUENCE</scope>
    <source>
        <strain evidence="1">RS5133</strain>
    </source>
</reference>
<keyword evidence="2" id="KW-1185">Reference proteome</keyword>
<proteinExistence type="predicted"/>
<gene>
    <name evidence="1" type="ORF">PFISCL1PPCAC_3204</name>
</gene>
<protein>
    <submittedName>
        <fullName evidence="1">Uncharacterized protein</fullName>
    </submittedName>
</protein>
<dbReference type="AlphaFoldDB" id="A0AAV5V0M2"/>
<feature type="non-terminal residue" evidence="1">
    <location>
        <position position="1"/>
    </location>
</feature>
<name>A0AAV5V0M2_9BILA</name>
<sequence>DRCHSIHFQSDSDKQKAMNHLSETMISSLDSLRRSATTLEVIGIPSSNSWLEKEYETKVRDKLDELQIYYKFILNQQFKMRSDTKELFIEACTDGEISMITSILQFLDKAYREKWKLPTVESLRRYSRLLDAFHALDIRIEDTTYKTADAMYGGFKM</sequence>
<accession>A0AAV5V0M2</accession>
<dbReference type="EMBL" id="BTSY01000001">
    <property type="protein sequence ID" value="GMT11907.1"/>
    <property type="molecule type" value="Genomic_DNA"/>
</dbReference>
<comment type="caution">
    <text evidence="1">The sequence shown here is derived from an EMBL/GenBank/DDBJ whole genome shotgun (WGS) entry which is preliminary data.</text>
</comment>
<evidence type="ECO:0000313" key="2">
    <source>
        <dbReference type="Proteomes" id="UP001432322"/>
    </source>
</evidence>
<feature type="non-terminal residue" evidence="1">
    <location>
        <position position="157"/>
    </location>
</feature>